<dbReference type="EMBL" id="NRHC01000013">
    <property type="protein sequence ID" value="RIY34265.1"/>
    <property type="molecule type" value="Genomic_DNA"/>
</dbReference>
<comment type="subcellular location">
    <subcellularLocation>
        <location evidence="1 8">Cell membrane</location>
        <topology evidence="1 8">Multi-pass membrane protein</topology>
    </subcellularLocation>
</comment>
<feature type="transmembrane region" description="Helical" evidence="8">
    <location>
        <begin position="279"/>
        <end position="301"/>
    </location>
</feature>
<feature type="transmembrane region" description="Helical" evidence="8">
    <location>
        <begin position="138"/>
        <end position="163"/>
    </location>
</feature>
<keyword evidence="4 8" id="KW-0812">Transmembrane</keyword>
<evidence type="ECO:0000313" key="10">
    <source>
        <dbReference type="EMBL" id="RIY34265.1"/>
    </source>
</evidence>
<dbReference type="InterPro" id="IPR035906">
    <property type="entry name" value="MetI-like_sf"/>
</dbReference>
<comment type="similarity">
    <text evidence="7">Belongs to the binding-protein-dependent transport system permease family. OppBC subfamily.</text>
</comment>
<keyword evidence="3" id="KW-1003">Cell membrane</keyword>
<feature type="transmembrane region" description="Helical" evidence="8">
    <location>
        <begin position="175"/>
        <end position="198"/>
    </location>
</feature>
<feature type="transmembrane region" description="Helical" evidence="8">
    <location>
        <begin position="105"/>
        <end position="126"/>
    </location>
</feature>
<dbReference type="PANTHER" id="PTHR43163">
    <property type="entry name" value="DIPEPTIDE TRANSPORT SYSTEM PERMEASE PROTEIN DPPB-RELATED"/>
    <property type="match status" value="1"/>
</dbReference>
<feature type="transmembrane region" description="Helical" evidence="8">
    <location>
        <begin position="233"/>
        <end position="259"/>
    </location>
</feature>
<keyword evidence="5 8" id="KW-1133">Transmembrane helix</keyword>
<dbReference type="GO" id="GO:0071916">
    <property type="term" value="F:dipeptide transmembrane transporter activity"/>
    <property type="evidence" value="ECO:0007669"/>
    <property type="project" value="TreeGrafter"/>
</dbReference>
<organism evidence="10 11">
    <name type="scientific">Psittacicella hinzii</name>
    <dbReference type="NCBI Taxonomy" id="2028575"/>
    <lineage>
        <taxon>Bacteria</taxon>
        <taxon>Pseudomonadati</taxon>
        <taxon>Pseudomonadota</taxon>
        <taxon>Gammaproteobacteria</taxon>
        <taxon>Pasteurellales</taxon>
        <taxon>Psittacicellaceae</taxon>
        <taxon>Psittacicella</taxon>
    </lineage>
</organism>
<evidence type="ECO:0000256" key="7">
    <source>
        <dbReference type="ARBA" id="ARBA00024202"/>
    </source>
</evidence>
<evidence type="ECO:0000256" key="2">
    <source>
        <dbReference type="ARBA" id="ARBA00022448"/>
    </source>
</evidence>
<keyword evidence="2 8" id="KW-0813">Transport</keyword>
<dbReference type="Proteomes" id="UP000265691">
    <property type="component" value="Unassembled WGS sequence"/>
</dbReference>
<name>A0A3A1Y9A9_9GAMM</name>
<dbReference type="PROSITE" id="PS50928">
    <property type="entry name" value="ABC_TM1"/>
    <property type="match status" value="1"/>
</dbReference>
<evidence type="ECO:0000256" key="1">
    <source>
        <dbReference type="ARBA" id="ARBA00004651"/>
    </source>
</evidence>
<keyword evidence="6 8" id="KW-0472">Membrane</keyword>
<evidence type="ECO:0000256" key="8">
    <source>
        <dbReference type="RuleBase" id="RU363032"/>
    </source>
</evidence>
<comment type="caution">
    <text evidence="10">The sequence shown here is derived from an EMBL/GenBank/DDBJ whole genome shotgun (WGS) entry which is preliminary data.</text>
</comment>
<keyword evidence="11" id="KW-1185">Reference proteome</keyword>
<proteinExistence type="inferred from homology"/>
<dbReference type="OrthoDB" id="9805855at2"/>
<evidence type="ECO:0000313" key="11">
    <source>
        <dbReference type="Proteomes" id="UP000265691"/>
    </source>
</evidence>
<gene>
    <name evidence="10" type="ORF">CKF54_01045</name>
</gene>
<feature type="transmembrane region" description="Helical" evidence="8">
    <location>
        <begin position="12"/>
        <end position="31"/>
    </location>
</feature>
<dbReference type="PANTHER" id="PTHR43163:SF6">
    <property type="entry name" value="DIPEPTIDE TRANSPORT SYSTEM PERMEASE PROTEIN DPPB-RELATED"/>
    <property type="match status" value="1"/>
</dbReference>
<reference evidence="10 11" key="1">
    <citation type="submission" date="2017-08" db="EMBL/GenBank/DDBJ databases">
        <title>Reclassification of Bisgaard taxon 37 and 44.</title>
        <authorList>
            <person name="Christensen H."/>
        </authorList>
    </citation>
    <scope>NUCLEOTIDE SEQUENCE [LARGE SCALE GENOMIC DNA]</scope>
    <source>
        <strain evidence="10 11">B96_3</strain>
    </source>
</reference>
<dbReference type="Pfam" id="PF00528">
    <property type="entry name" value="BPD_transp_1"/>
    <property type="match status" value="1"/>
</dbReference>
<dbReference type="InterPro" id="IPR000515">
    <property type="entry name" value="MetI-like"/>
</dbReference>
<dbReference type="RefSeq" id="WP_119524436.1">
    <property type="nucleotide sequence ID" value="NZ_NRHC01000013.1"/>
</dbReference>
<dbReference type="GO" id="GO:0005886">
    <property type="term" value="C:plasma membrane"/>
    <property type="evidence" value="ECO:0007669"/>
    <property type="project" value="UniProtKB-SubCell"/>
</dbReference>
<dbReference type="AlphaFoldDB" id="A0A3A1Y9A9"/>
<dbReference type="CDD" id="cd06261">
    <property type="entry name" value="TM_PBP2"/>
    <property type="match status" value="1"/>
</dbReference>
<protein>
    <submittedName>
        <fullName evidence="10">ABC transporter permease</fullName>
    </submittedName>
</protein>
<evidence type="ECO:0000256" key="6">
    <source>
        <dbReference type="ARBA" id="ARBA00023136"/>
    </source>
</evidence>
<accession>A0A3A1Y9A9</accession>
<evidence type="ECO:0000256" key="4">
    <source>
        <dbReference type="ARBA" id="ARBA00022692"/>
    </source>
</evidence>
<evidence type="ECO:0000259" key="9">
    <source>
        <dbReference type="PROSITE" id="PS50928"/>
    </source>
</evidence>
<evidence type="ECO:0000256" key="3">
    <source>
        <dbReference type="ARBA" id="ARBA00022475"/>
    </source>
</evidence>
<feature type="domain" description="ABC transmembrane type-1" evidence="9">
    <location>
        <begin position="101"/>
        <end position="302"/>
    </location>
</feature>
<dbReference type="Gene3D" id="1.10.3720.10">
    <property type="entry name" value="MetI-like"/>
    <property type="match status" value="1"/>
</dbReference>
<evidence type="ECO:0000256" key="5">
    <source>
        <dbReference type="ARBA" id="ARBA00022989"/>
    </source>
</evidence>
<sequence length="315" mass="34975">MFLSVISKRLAQVALVIWAIGTLTFLITQFLPGNHAYRIAASRYGYDQVDSNAALAVASQLGLDQPWYYRYFSWFGDLLQFNLGNSLVSERPVWQEISHQFSHTFTLALLALALSLLISFPLGLLASLKPNSWWDKTTLVLSTALRSLPVFIIGIILMTIFAMELNLLPAAGYGGWQYYLLPALTLAVTLSAVAMRIIRNACLEVKASSYYHFARLKGLTPWQSFRQHGWRNLAVPVISFYGVQIVYLLEGIVVVESLFAWPGIGHAIVHAVLARDVPMIQGTALLLGLIFVGLNLAIDLLNCLIDPRAKGAQHE</sequence>
<dbReference type="SUPFAM" id="SSF161098">
    <property type="entry name" value="MetI-like"/>
    <property type="match status" value="1"/>
</dbReference>